<dbReference type="AlphaFoldDB" id="A0A2P5G0G1"/>
<comment type="subcellular location">
    <subcellularLocation>
        <location evidence="1 7">Cell membrane</location>
        <topology evidence="1 7">Multi-pass membrane protein</topology>
    </subcellularLocation>
</comment>
<evidence type="ECO:0000313" key="9">
    <source>
        <dbReference type="EMBL" id="POO03507.1"/>
    </source>
</evidence>
<dbReference type="Pfam" id="PF04535">
    <property type="entry name" value="CASP_dom"/>
    <property type="match status" value="1"/>
</dbReference>
<evidence type="ECO:0000313" key="10">
    <source>
        <dbReference type="Proteomes" id="UP000237000"/>
    </source>
</evidence>
<dbReference type="InParanoid" id="A0A2P5G0G1"/>
<accession>A0A2P5G0G1</accession>
<evidence type="ECO:0000256" key="4">
    <source>
        <dbReference type="ARBA" id="ARBA00022692"/>
    </source>
</evidence>
<comment type="caution">
    <text evidence="9">The sequence shown here is derived from an EMBL/GenBank/DDBJ whole genome shotgun (WGS) entry which is preliminary data.</text>
</comment>
<keyword evidence="10" id="KW-1185">Reference proteome</keyword>
<feature type="domain" description="Casparian strip membrane protein" evidence="8">
    <location>
        <begin position="23"/>
        <end position="171"/>
    </location>
</feature>
<proteinExistence type="inferred from homology"/>
<comment type="similarity">
    <text evidence="2 7">Belongs to the Casparian strip membrane proteins (CASP) family.</text>
</comment>
<gene>
    <name evidence="9" type="ORF">TorRG33x02_007120</name>
</gene>
<evidence type="ECO:0000256" key="1">
    <source>
        <dbReference type="ARBA" id="ARBA00004651"/>
    </source>
</evidence>
<dbReference type="OrthoDB" id="753675at2759"/>
<feature type="transmembrane region" description="Helical" evidence="7">
    <location>
        <begin position="70"/>
        <end position="96"/>
    </location>
</feature>
<evidence type="ECO:0000256" key="7">
    <source>
        <dbReference type="RuleBase" id="RU361233"/>
    </source>
</evidence>
<feature type="transmembrane region" description="Helical" evidence="7">
    <location>
        <begin position="30"/>
        <end position="50"/>
    </location>
</feature>
<dbReference type="STRING" id="63057.A0A2P5G0G1"/>
<dbReference type="GO" id="GO:0005886">
    <property type="term" value="C:plasma membrane"/>
    <property type="evidence" value="ECO:0007669"/>
    <property type="project" value="UniProtKB-SubCell"/>
</dbReference>
<keyword evidence="3 7" id="KW-1003">Cell membrane</keyword>
<feature type="transmembrane region" description="Helical" evidence="7">
    <location>
        <begin position="162"/>
        <end position="183"/>
    </location>
</feature>
<dbReference type="InterPro" id="IPR006702">
    <property type="entry name" value="CASP_dom"/>
</dbReference>
<organism evidence="9 10">
    <name type="scientific">Trema orientale</name>
    <name type="common">Charcoal tree</name>
    <name type="synonym">Celtis orientalis</name>
    <dbReference type="NCBI Taxonomy" id="63057"/>
    <lineage>
        <taxon>Eukaryota</taxon>
        <taxon>Viridiplantae</taxon>
        <taxon>Streptophyta</taxon>
        <taxon>Embryophyta</taxon>
        <taxon>Tracheophyta</taxon>
        <taxon>Spermatophyta</taxon>
        <taxon>Magnoliopsida</taxon>
        <taxon>eudicotyledons</taxon>
        <taxon>Gunneridae</taxon>
        <taxon>Pentapetalae</taxon>
        <taxon>rosids</taxon>
        <taxon>fabids</taxon>
        <taxon>Rosales</taxon>
        <taxon>Cannabaceae</taxon>
        <taxon>Trema</taxon>
    </lineage>
</organism>
<keyword evidence="6 7" id="KW-0472">Membrane</keyword>
<evidence type="ECO:0000256" key="5">
    <source>
        <dbReference type="ARBA" id="ARBA00022989"/>
    </source>
</evidence>
<keyword evidence="4 7" id="KW-0812">Transmembrane</keyword>
<evidence type="ECO:0000256" key="6">
    <source>
        <dbReference type="ARBA" id="ARBA00023136"/>
    </source>
</evidence>
<dbReference type="EMBL" id="JXTC01000002">
    <property type="protein sequence ID" value="POO03507.1"/>
    <property type="molecule type" value="Genomic_DNA"/>
</dbReference>
<dbReference type="FunCoup" id="A0A2P5G0G1">
    <property type="interactions" value="2"/>
</dbReference>
<dbReference type="InterPro" id="IPR006459">
    <property type="entry name" value="CASP/CASPL"/>
</dbReference>
<comment type="subunit">
    <text evidence="7">Homodimer and heterodimers.</text>
</comment>
<name>A0A2P5G0G1_TREOI</name>
<evidence type="ECO:0000256" key="2">
    <source>
        <dbReference type="ARBA" id="ARBA00007651"/>
    </source>
</evidence>
<evidence type="ECO:0000256" key="3">
    <source>
        <dbReference type="ARBA" id="ARBA00022475"/>
    </source>
</evidence>
<dbReference type="InterPro" id="IPR044173">
    <property type="entry name" value="CASPL"/>
</dbReference>
<sequence length="186" mass="20136">MKSVQVEASEVSKGSSSSQSVSRGLSVIDFILRTLASFGTLASAIAMGTTRQTLPFVTRFVRFKAVYKDLPTLTFFVIANSIVCGYLVISLPLSFFHIVKCKVIKSRIILIIFDTVMMALLTAGASSAAAIVNLAHNGNTNANWFAICRQFNSFCQRISGSLIGSFVAVVVFILLIIISSVVISRR</sequence>
<dbReference type="PANTHER" id="PTHR36488:SF12">
    <property type="entry name" value="CASP-LIKE PROTEIN"/>
    <property type="match status" value="1"/>
</dbReference>
<evidence type="ECO:0000259" key="8">
    <source>
        <dbReference type="Pfam" id="PF04535"/>
    </source>
</evidence>
<protein>
    <recommendedName>
        <fullName evidence="7">CASP-like protein</fullName>
    </recommendedName>
</protein>
<dbReference type="Proteomes" id="UP000237000">
    <property type="component" value="Unassembled WGS sequence"/>
</dbReference>
<reference evidence="10" key="1">
    <citation type="submission" date="2016-06" db="EMBL/GenBank/DDBJ databases">
        <title>Parallel loss of symbiosis genes in relatives of nitrogen-fixing non-legume Parasponia.</title>
        <authorList>
            <person name="Van Velzen R."/>
            <person name="Holmer R."/>
            <person name="Bu F."/>
            <person name="Rutten L."/>
            <person name="Van Zeijl A."/>
            <person name="Liu W."/>
            <person name="Santuari L."/>
            <person name="Cao Q."/>
            <person name="Sharma T."/>
            <person name="Shen D."/>
            <person name="Roswanjaya Y."/>
            <person name="Wardhani T."/>
            <person name="Kalhor M.S."/>
            <person name="Jansen J."/>
            <person name="Van den Hoogen J."/>
            <person name="Gungor B."/>
            <person name="Hartog M."/>
            <person name="Hontelez J."/>
            <person name="Verver J."/>
            <person name="Yang W.-C."/>
            <person name="Schijlen E."/>
            <person name="Repin R."/>
            <person name="Schilthuizen M."/>
            <person name="Schranz E."/>
            <person name="Heidstra R."/>
            <person name="Miyata K."/>
            <person name="Fedorova E."/>
            <person name="Kohlen W."/>
            <person name="Bisseling T."/>
            <person name="Smit S."/>
            <person name="Geurts R."/>
        </authorList>
    </citation>
    <scope>NUCLEOTIDE SEQUENCE [LARGE SCALE GENOMIC DNA]</scope>
    <source>
        <strain evidence="10">cv. RG33-2</strain>
    </source>
</reference>
<dbReference type="PANTHER" id="PTHR36488">
    <property type="entry name" value="CASP-LIKE PROTEIN 1U1"/>
    <property type="match status" value="1"/>
</dbReference>
<keyword evidence="5 7" id="KW-1133">Transmembrane helix</keyword>
<feature type="transmembrane region" description="Helical" evidence="7">
    <location>
        <begin position="108"/>
        <end position="135"/>
    </location>
</feature>
<dbReference type="NCBIfam" id="TIGR01569">
    <property type="entry name" value="A_tha_TIGR01569"/>
    <property type="match status" value="1"/>
</dbReference>